<dbReference type="InterPro" id="IPR020456">
    <property type="entry name" value="Acylphosphatase"/>
</dbReference>
<dbReference type="Proteomes" id="UP000071392">
    <property type="component" value="Unassembled WGS sequence"/>
</dbReference>
<dbReference type="STRING" id="1548208.AXK12_01715"/>
<dbReference type="PANTHER" id="PTHR47268:SF4">
    <property type="entry name" value="ACYLPHOSPHATASE"/>
    <property type="match status" value="1"/>
</dbReference>
<dbReference type="GO" id="GO:0003998">
    <property type="term" value="F:acylphosphatase activity"/>
    <property type="evidence" value="ECO:0007669"/>
    <property type="project" value="UniProtKB-EC"/>
</dbReference>
<feature type="active site" evidence="4">
    <location>
        <position position="21"/>
    </location>
</feature>
<dbReference type="AlphaFoldDB" id="A0A139SSH6"/>
<protein>
    <recommendedName>
        <fullName evidence="2 4">acylphosphatase</fullName>
        <ecNumber evidence="2 4">3.6.1.7</ecNumber>
    </recommendedName>
</protein>
<dbReference type="OrthoDB" id="9808093at2"/>
<dbReference type="Gene3D" id="3.30.70.100">
    <property type="match status" value="1"/>
</dbReference>
<dbReference type="PROSITE" id="PS51160">
    <property type="entry name" value="ACYLPHOSPHATASE_3"/>
    <property type="match status" value="1"/>
</dbReference>
<dbReference type="SUPFAM" id="SSF54975">
    <property type="entry name" value="Acylphosphatase/BLUF domain-like"/>
    <property type="match status" value="1"/>
</dbReference>
<organism evidence="7 8">
    <name type="scientific">Cephaloticoccus capnophilus</name>
    <dbReference type="NCBI Taxonomy" id="1548208"/>
    <lineage>
        <taxon>Bacteria</taxon>
        <taxon>Pseudomonadati</taxon>
        <taxon>Verrucomicrobiota</taxon>
        <taxon>Opitutia</taxon>
        <taxon>Opitutales</taxon>
        <taxon>Opitutaceae</taxon>
        <taxon>Cephaloticoccus</taxon>
    </lineage>
</organism>
<accession>A0A139SSH6</accession>
<evidence type="ECO:0000256" key="1">
    <source>
        <dbReference type="ARBA" id="ARBA00005614"/>
    </source>
</evidence>
<dbReference type="InterPro" id="IPR036046">
    <property type="entry name" value="Acylphosphatase-like_dom_sf"/>
</dbReference>
<evidence type="ECO:0000256" key="5">
    <source>
        <dbReference type="RuleBase" id="RU004168"/>
    </source>
</evidence>
<evidence type="ECO:0000313" key="7">
    <source>
        <dbReference type="EMBL" id="KXU37421.1"/>
    </source>
</evidence>
<dbReference type="PANTHER" id="PTHR47268">
    <property type="entry name" value="ACYLPHOSPHATASE"/>
    <property type="match status" value="1"/>
</dbReference>
<keyword evidence="8" id="KW-1185">Reference proteome</keyword>
<proteinExistence type="inferred from homology"/>
<dbReference type="InterPro" id="IPR017968">
    <property type="entry name" value="Acylphosphatase_CS"/>
</dbReference>
<dbReference type="PROSITE" id="PS00151">
    <property type="entry name" value="ACYLPHOSPHATASE_2"/>
    <property type="match status" value="1"/>
</dbReference>
<dbReference type="EMBL" id="LSZP01000008">
    <property type="protein sequence ID" value="KXU37421.1"/>
    <property type="molecule type" value="Genomic_DNA"/>
</dbReference>
<evidence type="ECO:0000256" key="2">
    <source>
        <dbReference type="ARBA" id="ARBA00012150"/>
    </source>
</evidence>
<feature type="active site" evidence="4">
    <location>
        <position position="39"/>
    </location>
</feature>
<comment type="catalytic activity">
    <reaction evidence="3 4">
        <text>an acyl phosphate + H2O = a carboxylate + phosphate + H(+)</text>
        <dbReference type="Rhea" id="RHEA:14965"/>
        <dbReference type="ChEBI" id="CHEBI:15377"/>
        <dbReference type="ChEBI" id="CHEBI:15378"/>
        <dbReference type="ChEBI" id="CHEBI:29067"/>
        <dbReference type="ChEBI" id="CHEBI:43474"/>
        <dbReference type="ChEBI" id="CHEBI:59918"/>
        <dbReference type="EC" id="3.6.1.7"/>
    </reaction>
</comment>
<name>A0A139SSH6_9BACT</name>
<reference evidence="7 8" key="1">
    <citation type="submission" date="2016-02" db="EMBL/GenBank/DDBJ databases">
        <authorList>
            <person name="Wen L."/>
            <person name="He K."/>
            <person name="Yang H."/>
        </authorList>
    </citation>
    <scope>NUCLEOTIDE SEQUENCE [LARGE SCALE GENOMIC DNA]</scope>
    <source>
        <strain evidence="7 8">CV41</strain>
    </source>
</reference>
<sequence length="92" mass="10400">MDNMQYEQVYFSGRVQGVGFRQAVLQAAREFEVAGFVQNLSDGRVLLEVEGKAAEIDGLVSAVEERMHGYVRQTERGEPEQREAVYAGFEIR</sequence>
<gene>
    <name evidence="7" type="ORF">AXK12_01715</name>
</gene>
<comment type="caution">
    <text evidence="7">The sequence shown here is derived from an EMBL/GenBank/DDBJ whole genome shotgun (WGS) entry which is preliminary data.</text>
</comment>
<evidence type="ECO:0000313" key="8">
    <source>
        <dbReference type="Proteomes" id="UP000071392"/>
    </source>
</evidence>
<evidence type="ECO:0000256" key="3">
    <source>
        <dbReference type="ARBA" id="ARBA00047645"/>
    </source>
</evidence>
<comment type="similarity">
    <text evidence="1 5">Belongs to the acylphosphatase family.</text>
</comment>
<dbReference type="Pfam" id="PF00708">
    <property type="entry name" value="Acylphosphatase"/>
    <property type="match status" value="1"/>
</dbReference>
<keyword evidence="4" id="KW-0378">Hydrolase</keyword>
<feature type="domain" description="Acylphosphatase-like" evidence="6">
    <location>
        <begin position="6"/>
        <end position="92"/>
    </location>
</feature>
<dbReference type="EC" id="3.6.1.7" evidence="2 4"/>
<dbReference type="InterPro" id="IPR001792">
    <property type="entry name" value="Acylphosphatase-like_dom"/>
</dbReference>
<evidence type="ECO:0000259" key="6">
    <source>
        <dbReference type="PROSITE" id="PS51160"/>
    </source>
</evidence>
<evidence type="ECO:0000256" key="4">
    <source>
        <dbReference type="PROSITE-ProRule" id="PRU00520"/>
    </source>
</evidence>